<dbReference type="Proteomes" id="UP001378592">
    <property type="component" value="Unassembled WGS sequence"/>
</dbReference>
<dbReference type="EMBL" id="JAZDUA010000063">
    <property type="protein sequence ID" value="KAK7870199.1"/>
    <property type="molecule type" value="Genomic_DNA"/>
</dbReference>
<evidence type="ECO:0000256" key="3">
    <source>
        <dbReference type="ARBA" id="ARBA00023242"/>
    </source>
</evidence>
<dbReference type="GO" id="GO:0031048">
    <property type="term" value="P:regulatory ncRNA-mediated heterochromatin formation"/>
    <property type="evidence" value="ECO:0007669"/>
    <property type="project" value="TreeGrafter"/>
</dbReference>
<evidence type="ECO:0000313" key="6">
    <source>
        <dbReference type="Proteomes" id="UP001378592"/>
    </source>
</evidence>
<keyword evidence="3" id="KW-0539">Nucleus</keyword>
<keyword evidence="6" id="KW-1185">Reference proteome</keyword>
<sequence length="1008" mass="116305">MALFPAYSASTKNTEKESASAENTKEEVSRPAWLNIESFPVNLADIPLPSEPQHVHDECGSSTEVPDVEVLSVDTKKNKHHKKKDKLKDYKRVKTVNESVQKEFFEDKNSVRGYLTVKTLTRPLVPQYYTKFRIMENISYQFNKKRKTKRYFMQVLEPNEETADLENCKKSTDSDNNWQNFHLEEELSKRTADFNKTLTEEPNNIDIWLEYVKFQDVVQQFEQTYRRGGSAKSLRVTTERKISILDKALTDNPQNERLLQERFCNAERLYPADTLAQQLLQMVEKSPGSIVLWRAYIRVTQGSLSLCNTTAVMKLYEKGMKKFHQLRRGAPSVTVFPMESGILDLLLECGLYLRQAGLWEQLWTLLRIYLELNLAQPDSDLFKSSISVPEDLITDLEETVLNSQLPLPELWYRIEKLREAAHWLPWSSEVECEDPQRLVFVDDVSDMLHPITSPKLSIRLALIVMTLLKIPCLPWRHTTMLSIGLHQVPSFLDGVEVLLTMYYPQHILLLNDKTFLQGAINLVYGPQYLTSSWPGQEHYLEFVTKVFHSSAICLKEPARSAMFIWWLRFERFLVILDNIEHCKLPPQRKKKIKSSIKEFLKRDENRNNGLFYVEYALFEVAINQEESACKVLTTAVAAQGAAPVISIACNQKKGELCQLYRTLCEILLHSRKETDCDEKKTETKVLAVLAALVLGTPVTNWQSSVISTSEREVASNKFRHITTELLLEVSSELADGTEHLLPDFIVDWIACYGWWLLLTQSVWEAGVIFEEALQKYPSAKSPSTTPVLKSTCQREGIFESYVGLLYYYSKNNPGVYTVLQDVLHRGLQEFPNNLHLLSIIANIETTVGCTGSSWWKLTKYFQESNCLLAQIFQIFYMRYQGGLLQIATQQSYEFLNAGGPVVPDPSVKNRLSSLYNRLLNDSLTKRCSMLWRLYLRFLAEHRQDTSYHSIFYRAVEECPWVKVLYTEAVKLLPAELPQLQDLLIEKELRIHVTPDELDILRQDPSEVI</sequence>
<proteinExistence type="inferred from homology"/>
<feature type="region of interest" description="Disordered" evidence="4">
    <location>
        <begin position="1"/>
        <end position="27"/>
    </location>
</feature>
<name>A0AAN9VRT8_9ORTH</name>
<organism evidence="5 6">
    <name type="scientific">Gryllus longicercus</name>
    <dbReference type="NCBI Taxonomy" id="2509291"/>
    <lineage>
        <taxon>Eukaryota</taxon>
        <taxon>Metazoa</taxon>
        <taxon>Ecdysozoa</taxon>
        <taxon>Arthropoda</taxon>
        <taxon>Hexapoda</taxon>
        <taxon>Insecta</taxon>
        <taxon>Pterygota</taxon>
        <taxon>Neoptera</taxon>
        <taxon>Polyneoptera</taxon>
        <taxon>Orthoptera</taxon>
        <taxon>Ensifera</taxon>
        <taxon>Gryllidea</taxon>
        <taxon>Grylloidea</taxon>
        <taxon>Gryllidae</taxon>
        <taxon>Gryllinae</taxon>
        <taxon>Gryllus</taxon>
    </lineage>
</organism>
<protein>
    <recommendedName>
        <fullName evidence="7">Protein NRDE2 homolog</fullName>
    </recommendedName>
</protein>
<comment type="similarity">
    <text evidence="2">Belongs to the NRDE2 family.</text>
</comment>
<dbReference type="InterPro" id="IPR013633">
    <property type="entry name" value="NRDE-2"/>
</dbReference>
<evidence type="ECO:0000256" key="1">
    <source>
        <dbReference type="ARBA" id="ARBA00004123"/>
    </source>
</evidence>
<evidence type="ECO:0000313" key="5">
    <source>
        <dbReference type="EMBL" id="KAK7870199.1"/>
    </source>
</evidence>
<dbReference type="Pfam" id="PF08424">
    <property type="entry name" value="NRDE-2"/>
    <property type="match status" value="1"/>
</dbReference>
<comment type="caution">
    <text evidence="5">The sequence shown here is derived from an EMBL/GenBank/DDBJ whole genome shotgun (WGS) entry which is preliminary data.</text>
</comment>
<feature type="compositionally biased region" description="Basic and acidic residues" evidence="4">
    <location>
        <begin position="13"/>
        <end position="27"/>
    </location>
</feature>
<dbReference type="GO" id="GO:1902369">
    <property type="term" value="P:negative regulation of RNA catabolic process"/>
    <property type="evidence" value="ECO:0007669"/>
    <property type="project" value="TreeGrafter"/>
</dbReference>
<gene>
    <name evidence="5" type="ORF">R5R35_012747</name>
</gene>
<dbReference type="AlphaFoldDB" id="A0AAN9VRT8"/>
<dbReference type="PANTHER" id="PTHR13471">
    <property type="entry name" value="TETRATRICOPEPTIDE-LIKE HELICAL"/>
    <property type="match status" value="1"/>
</dbReference>
<evidence type="ECO:0008006" key="7">
    <source>
        <dbReference type="Google" id="ProtNLM"/>
    </source>
</evidence>
<dbReference type="PANTHER" id="PTHR13471:SF0">
    <property type="entry name" value="NUCLEAR EXOSOME REGULATOR NRDE2"/>
    <property type="match status" value="1"/>
</dbReference>
<reference evidence="5 6" key="1">
    <citation type="submission" date="2024-03" db="EMBL/GenBank/DDBJ databases">
        <title>The genome assembly and annotation of the cricket Gryllus longicercus Weissman &amp; Gray.</title>
        <authorList>
            <person name="Szrajer S."/>
            <person name="Gray D."/>
            <person name="Ylla G."/>
        </authorList>
    </citation>
    <scope>NUCLEOTIDE SEQUENCE [LARGE SCALE GENOMIC DNA]</scope>
    <source>
        <strain evidence="5">DAG 2021-001</strain>
        <tissue evidence="5">Whole body minus gut</tissue>
    </source>
</reference>
<evidence type="ECO:0000256" key="4">
    <source>
        <dbReference type="SAM" id="MobiDB-lite"/>
    </source>
</evidence>
<comment type="subcellular location">
    <subcellularLocation>
        <location evidence="1">Nucleus</location>
    </subcellularLocation>
</comment>
<dbReference type="GO" id="GO:0071013">
    <property type="term" value="C:catalytic step 2 spliceosome"/>
    <property type="evidence" value="ECO:0007669"/>
    <property type="project" value="TreeGrafter"/>
</dbReference>
<accession>A0AAN9VRT8</accession>
<evidence type="ECO:0000256" key="2">
    <source>
        <dbReference type="ARBA" id="ARBA00009265"/>
    </source>
</evidence>